<gene>
    <name evidence="3" type="ORF">ENL48_03285</name>
    <name evidence="2" type="ORF">ENT89_05300</name>
    <name evidence="1" type="ORF">ENX77_05755</name>
</gene>
<comment type="caution">
    <text evidence="1">The sequence shown here is derived from an EMBL/GenBank/DDBJ whole genome shotgun (WGS) entry which is preliminary data.</text>
</comment>
<evidence type="ECO:0000313" key="1">
    <source>
        <dbReference type="EMBL" id="HGE66606.1"/>
    </source>
</evidence>
<name>A0A7C3YP39_9EURY</name>
<dbReference type="EMBL" id="DTPI01000031">
    <property type="protein sequence ID" value="HGE66606.1"/>
    <property type="molecule type" value="Genomic_DNA"/>
</dbReference>
<accession>A0A7C3YP39</accession>
<reference evidence="1" key="1">
    <citation type="journal article" date="2020" name="mSystems">
        <title>Genome- and Community-Level Interaction Insights into Carbon Utilization and Element Cycling Functions of Hydrothermarchaeota in Hydrothermal Sediment.</title>
        <authorList>
            <person name="Zhou Z."/>
            <person name="Liu Y."/>
            <person name="Xu W."/>
            <person name="Pan J."/>
            <person name="Luo Z.H."/>
            <person name="Li M."/>
        </authorList>
    </citation>
    <scope>NUCLEOTIDE SEQUENCE [LARGE SCALE GENOMIC DNA]</scope>
    <source>
        <strain evidence="3">SpSt-10</strain>
        <strain evidence="2">SpSt-62</strain>
        <strain evidence="1">SpSt-97</strain>
    </source>
</reference>
<evidence type="ECO:0000313" key="2">
    <source>
        <dbReference type="EMBL" id="HGU59572.1"/>
    </source>
</evidence>
<evidence type="ECO:0000313" key="3">
    <source>
        <dbReference type="EMBL" id="HHF48217.1"/>
    </source>
</evidence>
<protein>
    <submittedName>
        <fullName evidence="1">Uncharacterized protein</fullName>
    </submittedName>
</protein>
<proteinExistence type="predicted"/>
<sequence>MVKNIYNTDVLKEIDKKFRKKYEMGFEEFERVLELLIKHGFQEHEYFDKLIDDYIVWREVVYLLRRRLNRD</sequence>
<organism evidence="1">
    <name type="scientific">Geoglobus ahangari</name>
    <dbReference type="NCBI Taxonomy" id="113653"/>
    <lineage>
        <taxon>Archaea</taxon>
        <taxon>Methanobacteriati</taxon>
        <taxon>Methanobacteriota</taxon>
        <taxon>Archaeoglobi</taxon>
        <taxon>Archaeoglobales</taxon>
        <taxon>Archaeoglobaceae</taxon>
        <taxon>Geoglobus</taxon>
    </lineage>
</organism>
<dbReference type="AlphaFoldDB" id="A0A7C3YP39"/>
<dbReference type="EMBL" id="DTAK01000038">
    <property type="protein sequence ID" value="HGU59572.1"/>
    <property type="molecule type" value="Genomic_DNA"/>
</dbReference>
<dbReference type="EMBL" id="DRUC01000052">
    <property type="protein sequence ID" value="HHF48217.1"/>
    <property type="molecule type" value="Genomic_DNA"/>
</dbReference>